<dbReference type="PANTHER" id="PTHR21711:SF0">
    <property type="entry name" value="MITOCHONDRIAL INNER MEMBRANE PROTEASE ATP23 HOMOLOG"/>
    <property type="match status" value="1"/>
</dbReference>
<evidence type="ECO:0000256" key="1">
    <source>
        <dbReference type="ARBA" id="ARBA00009915"/>
    </source>
</evidence>
<dbReference type="GO" id="GO:0046872">
    <property type="term" value="F:metal ion binding"/>
    <property type="evidence" value="ECO:0007669"/>
    <property type="project" value="UniProtKB-KW"/>
</dbReference>
<proteinExistence type="evidence at transcript level"/>
<gene>
    <name evidence="7" type="primary">EOG090X0CKN</name>
</gene>
<evidence type="ECO:0000256" key="6">
    <source>
        <dbReference type="RuleBase" id="RU364057"/>
    </source>
</evidence>
<dbReference type="GO" id="GO:0004222">
    <property type="term" value="F:metalloendopeptidase activity"/>
    <property type="evidence" value="ECO:0007669"/>
    <property type="project" value="InterPro"/>
</dbReference>
<evidence type="ECO:0000256" key="5">
    <source>
        <dbReference type="ARBA" id="ARBA00023049"/>
    </source>
</evidence>
<dbReference type="EC" id="3.4.24.-" evidence="6"/>
<dbReference type="EMBL" id="LR023620">
    <property type="protein sequence ID" value="SVE93239.1"/>
    <property type="molecule type" value="mRNA"/>
</dbReference>
<keyword evidence="4 6" id="KW-0378">Hydrolase</keyword>
<evidence type="ECO:0000313" key="7">
    <source>
        <dbReference type="EMBL" id="SVE93239.1"/>
    </source>
</evidence>
<accession>A0A4Y7NJ36</accession>
<dbReference type="AlphaFoldDB" id="A0A4Y7NJ36"/>
<dbReference type="InterPro" id="IPR019165">
    <property type="entry name" value="Peptidase_M76_ATP23"/>
</dbReference>
<evidence type="ECO:0000256" key="3">
    <source>
        <dbReference type="ARBA" id="ARBA00022723"/>
    </source>
</evidence>
<dbReference type="GO" id="GO:0033615">
    <property type="term" value="P:mitochondrial proton-transporting ATP synthase complex assembly"/>
    <property type="evidence" value="ECO:0007669"/>
    <property type="project" value="TreeGrafter"/>
</dbReference>
<protein>
    <recommendedName>
        <fullName evidence="6">Mitochondrial inner membrane protease ATP23</fullName>
        <ecNumber evidence="6">3.4.24.-</ecNumber>
    </recommendedName>
</protein>
<keyword evidence="5 6" id="KW-0482">Metalloprotease</keyword>
<evidence type="ECO:0000256" key="2">
    <source>
        <dbReference type="ARBA" id="ARBA00022670"/>
    </source>
</evidence>
<dbReference type="Pfam" id="PF09768">
    <property type="entry name" value="Peptidase_M76"/>
    <property type="match status" value="1"/>
</dbReference>
<comment type="similarity">
    <text evidence="1 6">Belongs to the peptidase M76 family.</text>
</comment>
<keyword evidence="3 6" id="KW-0479">Metal-binding</keyword>
<keyword evidence="2 6" id="KW-0645">Protease</keyword>
<name>A0A4Y7NJ36_9CRUS</name>
<organism evidence="7">
    <name type="scientific">Moina brachiata</name>
    <dbReference type="NCBI Taxonomy" id="675436"/>
    <lineage>
        <taxon>Eukaryota</taxon>
        <taxon>Metazoa</taxon>
        <taxon>Ecdysozoa</taxon>
        <taxon>Arthropoda</taxon>
        <taxon>Crustacea</taxon>
        <taxon>Branchiopoda</taxon>
        <taxon>Diplostraca</taxon>
        <taxon>Cladocera</taxon>
        <taxon>Anomopoda</taxon>
        <taxon>Moinidae</taxon>
        <taxon>Moina</taxon>
    </lineage>
</organism>
<dbReference type="GO" id="GO:0034982">
    <property type="term" value="P:mitochondrial protein processing"/>
    <property type="evidence" value="ECO:0007669"/>
    <property type="project" value="TreeGrafter"/>
</dbReference>
<sequence length="245" mass="27765">MATETSNAAPVDKEDNWGYDLYPERRGEAPKAKWWQVAFFGDGRNTLDRTECEKNVYYCFQNSPLVKLMHSALKASGCEIDLRRHIACEVCDVKVSGGYDPQLNQVVVCQNVARSAGMVQGILVHEMIHMFDACKHQLDLKNIHHLACTEIRAANLTHCSFVSAWAQGDASPFRIKQQHAECVKTKAIGSVIAVRPDVTKEEARTAVEKVFQKCYNDLEPIGRRVRRNSPDMIRAFNERVNYGYE</sequence>
<reference evidence="7" key="1">
    <citation type="submission" date="2018-08" db="EMBL/GenBank/DDBJ databases">
        <authorList>
            <person name="Cornetti L."/>
        </authorList>
    </citation>
    <scope>NUCLEOTIDE SEQUENCE</scope>
    <source>
        <strain evidence="7">DE-FRO-2-1</strain>
    </source>
</reference>
<dbReference type="GO" id="GO:0005739">
    <property type="term" value="C:mitochondrion"/>
    <property type="evidence" value="ECO:0007669"/>
    <property type="project" value="GOC"/>
</dbReference>
<evidence type="ECO:0000256" key="4">
    <source>
        <dbReference type="ARBA" id="ARBA00022801"/>
    </source>
</evidence>
<dbReference type="PANTHER" id="PTHR21711">
    <property type="entry name" value="MITOCHONDRIAL INNER MEMBRANE PROTEASE"/>
    <property type="match status" value="1"/>
</dbReference>